<organism evidence="1 2">
    <name type="scientific">Eumeta variegata</name>
    <name type="common">Bagworm moth</name>
    <name type="synonym">Eumeta japonica</name>
    <dbReference type="NCBI Taxonomy" id="151549"/>
    <lineage>
        <taxon>Eukaryota</taxon>
        <taxon>Metazoa</taxon>
        <taxon>Ecdysozoa</taxon>
        <taxon>Arthropoda</taxon>
        <taxon>Hexapoda</taxon>
        <taxon>Insecta</taxon>
        <taxon>Pterygota</taxon>
        <taxon>Neoptera</taxon>
        <taxon>Endopterygota</taxon>
        <taxon>Lepidoptera</taxon>
        <taxon>Glossata</taxon>
        <taxon>Ditrysia</taxon>
        <taxon>Tineoidea</taxon>
        <taxon>Psychidae</taxon>
        <taxon>Oiketicinae</taxon>
        <taxon>Eumeta</taxon>
    </lineage>
</organism>
<name>A0A4C1XDP2_EUMVA</name>
<reference evidence="1 2" key="1">
    <citation type="journal article" date="2019" name="Commun. Biol.">
        <title>The bagworm genome reveals a unique fibroin gene that provides high tensile strength.</title>
        <authorList>
            <person name="Kono N."/>
            <person name="Nakamura H."/>
            <person name="Ohtoshi R."/>
            <person name="Tomita M."/>
            <person name="Numata K."/>
            <person name="Arakawa K."/>
        </authorList>
    </citation>
    <scope>NUCLEOTIDE SEQUENCE [LARGE SCALE GENOMIC DNA]</scope>
</reference>
<proteinExistence type="predicted"/>
<evidence type="ECO:0000313" key="1">
    <source>
        <dbReference type="EMBL" id="GBP61220.1"/>
    </source>
</evidence>
<evidence type="ECO:0000313" key="2">
    <source>
        <dbReference type="Proteomes" id="UP000299102"/>
    </source>
</evidence>
<dbReference type="Proteomes" id="UP000299102">
    <property type="component" value="Unassembled WGS sequence"/>
</dbReference>
<dbReference type="AlphaFoldDB" id="A0A4C1XDP2"/>
<protein>
    <submittedName>
        <fullName evidence="1">Uncharacterized protein</fullName>
    </submittedName>
</protein>
<accession>A0A4C1XDP2</accession>
<keyword evidence="2" id="KW-1185">Reference proteome</keyword>
<comment type="caution">
    <text evidence="1">The sequence shown here is derived from an EMBL/GenBank/DDBJ whole genome shotgun (WGS) entry which is preliminary data.</text>
</comment>
<gene>
    <name evidence="1" type="ORF">EVAR_45238_1</name>
</gene>
<sequence>MDNGSFLNIAEDGGPLSPPVDFSQFSDEVFIRFRCVIRRSCTCCVYTNRATGTKVTSLMSRTQVARISCRLVQKLESSNRHLTDLTPSISAQHSIRTAKSDLTRNLLLSPPLVRRVEIRNKSADAARTAGS</sequence>
<dbReference type="EMBL" id="BGZK01000808">
    <property type="protein sequence ID" value="GBP61220.1"/>
    <property type="molecule type" value="Genomic_DNA"/>
</dbReference>